<protein>
    <recommendedName>
        <fullName evidence="2 7">Alkanesulfonate monooxygenase</fullName>
        <ecNumber evidence="2 7">1.14.14.5</ecNumber>
    </recommendedName>
    <alternativeName>
        <fullName evidence="7">FMNH2-dependent aliphatic sulfonate monooxygenase</fullName>
    </alternativeName>
</protein>
<reference evidence="9 10" key="1">
    <citation type="journal article" date="2013" name="PLoS ONE">
        <title>Cultivation and Complete Genome Sequencing of Gloeobacter kilaueensis sp. nov., from a Lava Cave in Kilauea Caldera, Hawai'i.</title>
        <authorList>
            <person name="Saw J.H."/>
            <person name="Schatz M."/>
            <person name="Brown M.V."/>
            <person name="Kunkel D.D."/>
            <person name="Foster J.S."/>
            <person name="Shick H."/>
            <person name="Christensen S."/>
            <person name="Hou S."/>
            <person name="Wan X."/>
            <person name="Donachie S.P."/>
        </authorList>
    </citation>
    <scope>NUCLEOTIDE SEQUENCE [LARGE SCALE GENOMIC DNA]</scope>
    <source>
        <strain evidence="10">JS</strain>
    </source>
</reference>
<dbReference type="NCBIfam" id="NF001939">
    <property type="entry name" value="PRK00719.1"/>
    <property type="match status" value="1"/>
</dbReference>
<evidence type="ECO:0000256" key="3">
    <source>
        <dbReference type="ARBA" id="ARBA00022630"/>
    </source>
</evidence>
<dbReference type="Pfam" id="PF00296">
    <property type="entry name" value="Bac_luciferase"/>
    <property type="match status" value="1"/>
</dbReference>
<dbReference type="InterPro" id="IPR036661">
    <property type="entry name" value="Luciferase-like_sf"/>
</dbReference>
<dbReference type="HOGENOM" id="CLU_027853_1_0_3"/>
<dbReference type="EMBL" id="CP003587">
    <property type="protein sequence ID" value="AGY59567.1"/>
    <property type="molecule type" value="Genomic_DNA"/>
</dbReference>
<dbReference type="GO" id="GO:0046306">
    <property type="term" value="P:alkanesulfonate catabolic process"/>
    <property type="evidence" value="ECO:0007669"/>
    <property type="project" value="TreeGrafter"/>
</dbReference>
<dbReference type="InterPro" id="IPR019911">
    <property type="entry name" value="Alkanesulphonate_mOase_FMN-dep"/>
</dbReference>
<dbReference type="NCBIfam" id="TIGR03565">
    <property type="entry name" value="alk_sulf_monoox"/>
    <property type="match status" value="1"/>
</dbReference>
<feature type="domain" description="Luciferase-like" evidence="8">
    <location>
        <begin position="1"/>
        <end position="322"/>
    </location>
</feature>
<keyword evidence="5 7" id="KW-0560">Oxidoreductase</keyword>
<evidence type="ECO:0000313" key="9">
    <source>
        <dbReference type="EMBL" id="AGY59567.1"/>
    </source>
</evidence>
<dbReference type="Proteomes" id="UP000017396">
    <property type="component" value="Chromosome"/>
</dbReference>
<keyword evidence="4 7" id="KW-0288">FMN</keyword>
<dbReference type="eggNOG" id="COG2141">
    <property type="taxonomic scope" value="Bacteria"/>
</dbReference>
<keyword evidence="3 7" id="KW-0285">Flavoprotein</keyword>
<dbReference type="RefSeq" id="WP_023174855.1">
    <property type="nucleotide sequence ID" value="NC_022600.1"/>
</dbReference>
<evidence type="ECO:0000256" key="7">
    <source>
        <dbReference type="HAMAP-Rule" id="MF_01229"/>
    </source>
</evidence>
<accession>U5QKQ8</accession>
<evidence type="ECO:0000256" key="6">
    <source>
        <dbReference type="ARBA" id="ARBA00023033"/>
    </source>
</evidence>
<evidence type="ECO:0000313" key="10">
    <source>
        <dbReference type="Proteomes" id="UP000017396"/>
    </source>
</evidence>
<evidence type="ECO:0000256" key="2">
    <source>
        <dbReference type="ARBA" id="ARBA00012113"/>
    </source>
</evidence>
<comment type="function">
    <text evidence="7">Catalyzes the desulfonation of aliphatic sulfonates.</text>
</comment>
<dbReference type="PANTHER" id="PTHR42847">
    <property type="entry name" value="ALKANESULFONATE MONOOXYGENASE"/>
    <property type="match status" value="1"/>
</dbReference>
<dbReference type="SUPFAM" id="SSF51679">
    <property type="entry name" value="Bacterial luciferase-like"/>
    <property type="match status" value="1"/>
</dbReference>
<sequence>MEVFWYLPTQGDQRYLGSAIGEREPSYPYLRQIAQAADQLGFGGMLIGTGQKQDTWVVATALMTETQRLRFLLAIRPSIMSPALSVRMAATFDRISGGRILLNIVTGGSAVEAAKDGVFLDHDERYALTDEFLTIWRALMRGEEVHFQGKHLRIEGGKLGFAPVQRPYPPLYFGGSSAAALEVAARHVDVYLSWGEPPDQVALKIAQVRRLAAACGRTVRFGIRLHVIVRETTQQAWDAANDLIRYLDDEQIAASQQAFARSDSEGQRRMLQLHRGRRDALEVAPNLWAGVGLVRGGAGTALVGDADTVARRMYEYADLGIETFIFSGYPHLEEAYRVAELLFPRLPLKEPPQPERQPVVREGAV</sequence>
<keyword evidence="6 7" id="KW-0503">Monooxygenase</keyword>
<gene>
    <name evidence="7 9" type="primary">ssuD</name>
    <name evidence="9" type="ORF">GKIL_3321</name>
</gene>
<name>U5QKQ8_GLOK1</name>
<evidence type="ECO:0000256" key="1">
    <source>
        <dbReference type="ARBA" id="ARBA00007044"/>
    </source>
</evidence>
<dbReference type="InterPro" id="IPR011251">
    <property type="entry name" value="Luciferase-like_dom"/>
</dbReference>
<dbReference type="PATRIC" id="fig|1183438.3.peg.3264"/>
<dbReference type="InterPro" id="IPR050172">
    <property type="entry name" value="SsuD_RutA_monooxygenase"/>
</dbReference>
<comment type="similarity">
    <text evidence="1 7">Belongs to the SsuD family.</text>
</comment>
<dbReference type="OrthoDB" id="9814695at2"/>
<dbReference type="HAMAP" id="MF_01229">
    <property type="entry name" value="Alkanesulf_monooxygen"/>
    <property type="match status" value="1"/>
</dbReference>
<dbReference type="EC" id="1.14.14.5" evidence="2 7"/>
<dbReference type="CDD" id="cd01094">
    <property type="entry name" value="Alkanesulfonate_monoxygenase"/>
    <property type="match status" value="1"/>
</dbReference>
<comment type="catalytic activity">
    <reaction evidence="7">
        <text>an alkanesulfonate + FMNH2 + O2 = an aldehyde + FMN + sulfite + H2O + 2 H(+)</text>
        <dbReference type="Rhea" id="RHEA:23064"/>
        <dbReference type="ChEBI" id="CHEBI:15377"/>
        <dbReference type="ChEBI" id="CHEBI:15378"/>
        <dbReference type="ChEBI" id="CHEBI:15379"/>
        <dbReference type="ChEBI" id="CHEBI:17359"/>
        <dbReference type="ChEBI" id="CHEBI:17478"/>
        <dbReference type="ChEBI" id="CHEBI:57618"/>
        <dbReference type="ChEBI" id="CHEBI:58210"/>
        <dbReference type="ChEBI" id="CHEBI:134249"/>
        <dbReference type="EC" id="1.14.14.5"/>
    </reaction>
</comment>
<evidence type="ECO:0000259" key="8">
    <source>
        <dbReference type="Pfam" id="PF00296"/>
    </source>
</evidence>
<dbReference type="STRING" id="1183438.GKIL_3321"/>
<evidence type="ECO:0000256" key="5">
    <source>
        <dbReference type="ARBA" id="ARBA00023002"/>
    </source>
</evidence>
<dbReference type="AlphaFoldDB" id="U5QKQ8"/>
<dbReference type="Gene3D" id="3.20.20.30">
    <property type="entry name" value="Luciferase-like domain"/>
    <property type="match status" value="1"/>
</dbReference>
<proteinExistence type="inferred from homology"/>
<keyword evidence="10" id="KW-1185">Reference proteome</keyword>
<dbReference type="GO" id="GO:0008726">
    <property type="term" value="F:alkanesulfonate monooxygenase activity"/>
    <property type="evidence" value="ECO:0007669"/>
    <property type="project" value="UniProtKB-UniRule"/>
</dbReference>
<organism evidence="9 10">
    <name type="scientific">Gloeobacter kilaueensis (strain ATCC BAA-2537 / CCAP 1431/1 / ULC 316 / JS1)</name>
    <dbReference type="NCBI Taxonomy" id="1183438"/>
    <lineage>
        <taxon>Bacteria</taxon>
        <taxon>Bacillati</taxon>
        <taxon>Cyanobacteriota</taxon>
        <taxon>Cyanophyceae</taxon>
        <taxon>Gloeobacterales</taxon>
        <taxon>Gloeobacteraceae</taxon>
        <taxon>Gloeobacter</taxon>
    </lineage>
</organism>
<dbReference type="KEGG" id="glj:GKIL_3321"/>
<dbReference type="PANTHER" id="PTHR42847:SF4">
    <property type="entry name" value="ALKANESULFONATE MONOOXYGENASE-RELATED"/>
    <property type="match status" value="1"/>
</dbReference>
<evidence type="ECO:0000256" key="4">
    <source>
        <dbReference type="ARBA" id="ARBA00022643"/>
    </source>
</evidence>